<evidence type="ECO:0000256" key="16">
    <source>
        <dbReference type="PIRSR" id="PIRSR006769-2"/>
    </source>
</evidence>
<feature type="binding site" evidence="16">
    <location>
        <position position="184"/>
    </location>
    <ligand>
        <name>substrate</name>
    </ligand>
</feature>
<feature type="binding site" evidence="16">
    <location>
        <position position="223"/>
    </location>
    <ligand>
        <name>substrate</name>
    </ligand>
</feature>
<dbReference type="GO" id="GO:0008270">
    <property type="term" value="F:zinc ion binding"/>
    <property type="evidence" value="ECO:0007669"/>
    <property type="project" value="InterPro"/>
</dbReference>
<keyword evidence="7 14" id="KW-0479">Metal-binding</keyword>
<keyword evidence="9 14" id="KW-0521">NADP</keyword>
<dbReference type="GO" id="GO:0008835">
    <property type="term" value="F:diaminohydroxyphosphoribosylaminopyrimidine deaminase activity"/>
    <property type="evidence" value="ECO:0007669"/>
    <property type="project" value="UniProtKB-EC"/>
</dbReference>
<evidence type="ECO:0000256" key="14">
    <source>
        <dbReference type="PIRNR" id="PIRNR006769"/>
    </source>
</evidence>
<evidence type="ECO:0000256" key="17">
    <source>
        <dbReference type="PIRSR" id="PIRSR006769-3"/>
    </source>
</evidence>
<keyword evidence="20" id="KW-1185">Reference proteome</keyword>
<evidence type="ECO:0000313" key="19">
    <source>
        <dbReference type="EMBL" id="QUR67243.1"/>
    </source>
</evidence>
<evidence type="ECO:0000256" key="7">
    <source>
        <dbReference type="ARBA" id="ARBA00022723"/>
    </source>
</evidence>
<dbReference type="SUPFAM" id="SSF53927">
    <property type="entry name" value="Cytidine deaminase-like"/>
    <property type="match status" value="1"/>
</dbReference>
<dbReference type="GO" id="GO:0009231">
    <property type="term" value="P:riboflavin biosynthetic process"/>
    <property type="evidence" value="ECO:0007669"/>
    <property type="project" value="UniProtKB-KW"/>
</dbReference>
<feature type="binding site" evidence="16">
    <location>
        <position position="186"/>
    </location>
    <ligand>
        <name>NADP(+)</name>
        <dbReference type="ChEBI" id="CHEBI:58349"/>
    </ligand>
</feature>
<feature type="binding site" evidence="17">
    <location>
        <position position="100"/>
    </location>
    <ligand>
        <name>Zn(2+)</name>
        <dbReference type="ChEBI" id="CHEBI:29105"/>
        <note>catalytic</note>
    </ligand>
</feature>
<dbReference type="CDD" id="cd01284">
    <property type="entry name" value="Riboflavin_deaminase-reductase"/>
    <property type="match status" value="1"/>
</dbReference>
<feature type="binding site" evidence="16">
    <location>
        <position position="200"/>
    </location>
    <ligand>
        <name>substrate</name>
    </ligand>
</feature>
<dbReference type="Proteomes" id="UP000682202">
    <property type="component" value="Chromosome"/>
</dbReference>
<feature type="binding site" evidence="16">
    <location>
        <position position="220"/>
    </location>
    <ligand>
        <name>substrate</name>
    </ligand>
</feature>
<dbReference type="Gene3D" id="3.40.140.10">
    <property type="entry name" value="Cytidine Deaminase, domain 2"/>
    <property type="match status" value="1"/>
</dbReference>
<evidence type="ECO:0000256" key="13">
    <source>
        <dbReference type="ARBA" id="ARBA00049886"/>
    </source>
</evidence>
<evidence type="ECO:0000256" key="9">
    <source>
        <dbReference type="ARBA" id="ARBA00022857"/>
    </source>
</evidence>
<comment type="function">
    <text evidence="1 14">Converts 2,5-diamino-6-(ribosylamino)-4(3h)-pyrimidinone 5'-phosphate into 5-amino-6-(ribosylamino)-2,4(1h,3h)-pyrimidinedione 5'-phosphate.</text>
</comment>
<dbReference type="Gene3D" id="3.40.430.10">
    <property type="entry name" value="Dihydrofolate Reductase, subunit A"/>
    <property type="match status" value="2"/>
</dbReference>
<dbReference type="EC" id="3.5.4.26" evidence="14"/>
<reference evidence="19" key="1">
    <citation type="submission" date="2019-12" db="EMBL/GenBank/DDBJ databases">
        <title>Mycobacterium spongiae sp. nov.</title>
        <authorList>
            <person name="Stinear T."/>
        </authorList>
    </citation>
    <scope>NUCLEOTIDE SEQUENCE</scope>
    <source>
        <strain evidence="19">FSD4b-SM</strain>
    </source>
</reference>
<dbReference type="InterPro" id="IPR024072">
    <property type="entry name" value="DHFR-like_dom_sf"/>
</dbReference>
<evidence type="ECO:0000256" key="1">
    <source>
        <dbReference type="ARBA" id="ARBA00002151"/>
    </source>
</evidence>
<dbReference type="InterPro" id="IPR002125">
    <property type="entry name" value="CMP_dCMP_dom"/>
</dbReference>
<comment type="pathway">
    <text evidence="3 14">Cofactor biosynthesis; riboflavin biosynthesis; 5-amino-6-(D-ribitylamino)uracil from GTP: step 3/4.</text>
</comment>
<comment type="similarity">
    <text evidence="4 14">In the N-terminal section; belongs to the cytidine and deoxycytidylate deaminase family.</text>
</comment>
<feature type="binding site" evidence="16">
    <location>
        <begin position="283"/>
        <end position="289"/>
    </location>
    <ligand>
        <name>NADP(+)</name>
        <dbReference type="ChEBI" id="CHEBI:58349"/>
    </ligand>
</feature>
<accession>A0A975PX06</accession>
<evidence type="ECO:0000256" key="10">
    <source>
        <dbReference type="ARBA" id="ARBA00023002"/>
    </source>
</evidence>
<feature type="binding site" evidence="16">
    <location>
        <position position="212"/>
    </location>
    <ligand>
        <name>NADP(+)</name>
        <dbReference type="ChEBI" id="CHEBI:58349"/>
    </ligand>
</feature>
<feature type="binding site" evidence="16">
    <location>
        <position position="281"/>
    </location>
    <ligand>
        <name>substrate</name>
    </ligand>
</feature>
<feature type="active site" description="Proton donor" evidence="15">
    <location>
        <position position="68"/>
    </location>
</feature>
<dbReference type="InterPro" id="IPR004794">
    <property type="entry name" value="Eubact_RibD"/>
</dbReference>
<evidence type="ECO:0000313" key="20">
    <source>
        <dbReference type="Proteomes" id="UP000682202"/>
    </source>
</evidence>
<keyword evidence="8 14" id="KW-0862">Zinc</keyword>
<feature type="binding site" evidence="17">
    <location>
        <position position="66"/>
    </location>
    <ligand>
        <name>Zn(2+)</name>
        <dbReference type="ChEBI" id="CHEBI:29105"/>
        <note>catalytic</note>
    </ligand>
</feature>
<dbReference type="PANTHER" id="PTHR38011:SF7">
    <property type="entry name" value="2,5-DIAMINO-6-RIBOSYLAMINO-4(3H)-PYRIMIDINONE 5'-PHOSPHATE REDUCTASE"/>
    <property type="match status" value="1"/>
</dbReference>
<dbReference type="PROSITE" id="PS51747">
    <property type="entry name" value="CYT_DCMP_DEAMINASES_2"/>
    <property type="match status" value="1"/>
</dbReference>
<feature type="domain" description="CMP/dCMP-type deaminase" evidence="18">
    <location>
        <begin position="16"/>
        <end position="138"/>
    </location>
</feature>
<gene>
    <name evidence="19" type="primary">ribD</name>
    <name evidence="19" type="ORF">F6B93_09135</name>
</gene>
<dbReference type="InterPro" id="IPR016192">
    <property type="entry name" value="APOBEC/CMP_deaminase_Zn-bd"/>
</dbReference>
<evidence type="ECO:0000259" key="18">
    <source>
        <dbReference type="PROSITE" id="PS51747"/>
    </source>
</evidence>
<comment type="cofactor">
    <cofactor evidence="14 17">
        <name>Zn(2+)</name>
        <dbReference type="ChEBI" id="CHEBI:29105"/>
    </cofactor>
    <text evidence="14 17">Binds 1 zinc ion.</text>
</comment>
<dbReference type="AlphaFoldDB" id="A0A975PX06"/>
<dbReference type="InterPro" id="IPR016193">
    <property type="entry name" value="Cytidine_deaminase-like"/>
</dbReference>
<dbReference type="InterPro" id="IPR050765">
    <property type="entry name" value="Riboflavin_Biosynth_HTPR"/>
</dbReference>
<evidence type="ECO:0000256" key="8">
    <source>
        <dbReference type="ARBA" id="ARBA00022833"/>
    </source>
</evidence>
<feature type="binding site" evidence="17">
    <location>
        <position position="91"/>
    </location>
    <ligand>
        <name>Zn(2+)</name>
        <dbReference type="ChEBI" id="CHEBI:29105"/>
        <note>catalytic</note>
    </ligand>
</feature>
<dbReference type="InterPro" id="IPR002734">
    <property type="entry name" value="RibDG_C"/>
</dbReference>
<keyword evidence="10 14" id="KW-0560">Oxidoreductase</keyword>
<sequence>MNQPQNQAQGQPETVKNIEEAMRLAAEHACQVKGSTYPNPPVGAVIVDPNGRVVGAGGTEPAGGDHAEVVALRRAGGLAAGGIAVVTMEPCNHFGKTPPCVNALIEARVGTVFYAVPDPNGIAGGGAGRLSAAGVQVRSGVLADQVAAGPMREWLHKQRTGLPHVTWKFATSIDGRSAAADGSSQWISSDAARLDLHRRRAIADTIVVGTGTVIADNPALTARLADGSLADRQPLRVVVGKREVPPEAKVLNDDARTMVIRTHDPVEVLRALSDRTDVLLEGGPTLAGAFLRAGAINRILAYVAPILLGGPVTSVDDVGVSSVANALRWQFDGVEKCGPDLLLSLVAG</sequence>
<proteinExistence type="inferred from homology"/>
<name>A0A975PX06_9MYCO</name>
<keyword evidence="6 14" id="KW-0686">Riboflavin biosynthesis</keyword>
<evidence type="ECO:0000256" key="6">
    <source>
        <dbReference type="ARBA" id="ARBA00022619"/>
    </source>
</evidence>
<dbReference type="EMBL" id="CP046600">
    <property type="protein sequence ID" value="QUR67243.1"/>
    <property type="molecule type" value="Genomic_DNA"/>
</dbReference>
<dbReference type="PROSITE" id="PS00903">
    <property type="entry name" value="CYT_DCMP_DEAMINASES_1"/>
    <property type="match status" value="1"/>
</dbReference>
<dbReference type="RefSeq" id="WP_211698811.1">
    <property type="nucleotide sequence ID" value="NZ_CP046600.1"/>
</dbReference>
<comment type="catalytic activity">
    <reaction evidence="13 14">
        <text>2,5-diamino-6-hydroxy-4-(5-phosphoribosylamino)-pyrimidine + H2O + H(+) = 5-amino-6-(5-phospho-D-ribosylamino)uracil + NH4(+)</text>
        <dbReference type="Rhea" id="RHEA:21868"/>
        <dbReference type="ChEBI" id="CHEBI:15377"/>
        <dbReference type="ChEBI" id="CHEBI:15378"/>
        <dbReference type="ChEBI" id="CHEBI:28938"/>
        <dbReference type="ChEBI" id="CHEBI:58453"/>
        <dbReference type="ChEBI" id="CHEBI:58614"/>
        <dbReference type="EC" id="3.5.4.26"/>
    </reaction>
</comment>
<evidence type="ECO:0000256" key="4">
    <source>
        <dbReference type="ARBA" id="ARBA00005259"/>
    </source>
</evidence>
<dbReference type="Pfam" id="PF00383">
    <property type="entry name" value="dCMP_cyt_deam_1"/>
    <property type="match status" value="1"/>
</dbReference>
<dbReference type="Pfam" id="PF01872">
    <property type="entry name" value="RibD_C"/>
    <property type="match status" value="1"/>
</dbReference>
<dbReference type="PIRSF" id="PIRSF006769">
    <property type="entry name" value="RibD"/>
    <property type="match status" value="1"/>
</dbReference>
<dbReference type="KEGG" id="mspg:F6B93_09135"/>
<feature type="binding site" evidence="16">
    <location>
        <position position="170"/>
    </location>
    <ligand>
        <name>NADP(+)</name>
        <dbReference type="ChEBI" id="CHEBI:58349"/>
    </ligand>
</feature>
<evidence type="ECO:0000256" key="3">
    <source>
        <dbReference type="ARBA" id="ARBA00004910"/>
    </source>
</evidence>
<evidence type="ECO:0000256" key="15">
    <source>
        <dbReference type="PIRSR" id="PIRSR006769-1"/>
    </source>
</evidence>
<keyword evidence="14 19" id="KW-0378">Hydrolase</keyword>
<comment type="catalytic activity">
    <reaction evidence="12 14">
        <text>5-amino-6-(5-phospho-D-ribitylamino)uracil + NADP(+) = 5-amino-6-(5-phospho-D-ribosylamino)uracil + NADPH + H(+)</text>
        <dbReference type="Rhea" id="RHEA:17845"/>
        <dbReference type="ChEBI" id="CHEBI:15378"/>
        <dbReference type="ChEBI" id="CHEBI:57783"/>
        <dbReference type="ChEBI" id="CHEBI:58349"/>
        <dbReference type="ChEBI" id="CHEBI:58421"/>
        <dbReference type="ChEBI" id="CHEBI:58453"/>
        <dbReference type="EC" id="1.1.1.193"/>
    </reaction>
</comment>
<evidence type="ECO:0000256" key="2">
    <source>
        <dbReference type="ARBA" id="ARBA00004882"/>
    </source>
</evidence>
<dbReference type="PANTHER" id="PTHR38011">
    <property type="entry name" value="DIHYDROFOLATE REDUCTASE FAMILY PROTEIN (AFU_ORTHOLOGUE AFUA_8G06820)"/>
    <property type="match status" value="1"/>
</dbReference>
<comment type="pathway">
    <text evidence="2 14">Cofactor biosynthesis; riboflavin biosynthesis; 5-amino-6-(D-ribitylamino)uracil from GTP: step 2/4.</text>
</comment>
<dbReference type="GO" id="GO:0008703">
    <property type="term" value="F:5-amino-6-(5-phosphoribosylamino)uracil reductase activity"/>
    <property type="evidence" value="ECO:0007669"/>
    <property type="project" value="UniProtKB-EC"/>
</dbReference>
<organism evidence="19 20">
    <name type="scientific">Mycobacterium spongiae</name>
    <dbReference type="NCBI Taxonomy" id="886343"/>
    <lineage>
        <taxon>Bacteria</taxon>
        <taxon>Bacillati</taxon>
        <taxon>Actinomycetota</taxon>
        <taxon>Actinomycetes</taxon>
        <taxon>Mycobacteriales</taxon>
        <taxon>Mycobacteriaceae</taxon>
        <taxon>Mycobacterium</taxon>
    </lineage>
</organism>
<comment type="similarity">
    <text evidence="5 14">In the C-terminal section; belongs to the HTP reductase family.</text>
</comment>
<dbReference type="SUPFAM" id="SSF53597">
    <property type="entry name" value="Dihydrofolate reductase-like"/>
    <property type="match status" value="1"/>
</dbReference>
<protein>
    <recommendedName>
        <fullName evidence="14">Riboflavin biosynthesis protein RibD</fullName>
    </recommendedName>
    <domain>
        <recommendedName>
            <fullName evidence="14">Diaminohydroxyphosphoribosylaminopyrimidine deaminase</fullName>
            <shortName evidence="14">DRAP deaminase</shortName>
            <ecNumber evidence="14">3.5.4.26</ecNumber>
        </recommendedName>
        <alternativeName>
            <fullName evidence="14">Riboflavin-specific deaminase</fullName>
        </alternativeName>
    </domain>
    <domain>
        <recommendedName>
            <fullName evidence="14">5-amino-6-(5-phosphoribosylamino)uracil reductase</fullName>
            <ecNumber evidence="14">1.1.1.193</ecNumber>
        </recommendedName>
        <alternativeName>
            <fullName evidence="14">HTP reductase</fullName>
        </alternativeName>
    </domain>
</protein>
<feature type="binding site" evidence="16">
    <location>
        <position position="216"/>
    </location>
    <ligand>
        <name>NADP(+)</name>
        <dbReference type="ChEBI" id="CHEBI:58349"/>
    </ligand>
</feature>
<evidence type="ECO:0000256" key="11">
    <source>
        <dbReference type="ARBA" id="ARBA00023268"/>
    </source>
</evidence>
<dbReference type="EC" id="1.1.1.193" evidence="14"/>
<evidence type="ECO:0000256" key="5">
    <source>
        <dbReference type="ARBA" id="ARBA00007417"/>
    </source>
</evidence>
<keyword evidence="11" id="KW-0511">Multifunctional enzyme</keyword>
<dbReference type="NCBIfam" id="TIGR00326">
    <property type="entry name" value="eubact_ribD"/>
    <property type="match status" value="1"/>
</dbReference>
<evidence type="ECO:0000256" key="12">
    <source>
        <dbReference type="ARBA" id="ARBA00049861"/>
    </source>
</evidence>